<evidence type="ECO:0000256" key="2">
    <source>
        <dbReference type="ARBA" id="ARBA00022490"/>
    </source>
</evidence>
<keyword evidence="3" id="KW-0597">Phosphoprotein</keyword>
<organism evidence="14 16">
    <name type="scientific">Rhizobium tibeticum</name>
    <dbReference type="NCBI Taxonomy" id="501024"/>
    <lineage>
        <taxon>Bacteria</taxon>
        <taxon>Pseudomonadati</taxon>
        <taxon>Pseudomonadota</taxon>
        <taxon>Alphaproteobacteria</taxon>
        <taxon>Hyphomicrobiales</taxon>
        <taxon>Rhizobiaceae</taxon>
        <taxon>Rhizobium/Agrobacterium group</taxon>
        <taxon>Rhizobium</taxon>
    </lineage>
</organism>
<keyword evidence="6 11" id="KW-0238">DNA-binding</keyword>
<evidence type="ECO:0000313" key="15">
    <source>
        <dbReference type="EMBL" id="SEO72582.1"/>
    </source>
</evidence>
<feature type="domain" description="Response regulatory" evidence="12">
    <location>
        <begin position="1"/>
        <end position="105"/>
    </location>
</feature>
<dbReference type="PROSITE" id="PS50110">
    <property type="entry name" value="RESPONSE_REGULATORY"/>
    <property type="match status" value="1"/>
</dbReference>
<reference evidence="16" key="3">
    <citation type="submission" date="2016-10" db="EMBL/GenBank/DDBJ databases">
        <authorList>
            <person name="Wibberg D."/>
        </authorList>
    </citation>
    <scope>NUCLEOTIDE SEQUENCE [LARGE SCALE GENOMIC DNA]</scope>
</reference>
<dbReference type="GO" id="GO:0032993">
    <property type="term" value="C:protein-DNA complex"/>
    <property type="evidence" value="ECO:0007669"/>
    <property type="project" value="TreeGrafter"/>
</dbReference>
<evidence type="ECO:0000256" key="8">
    <source>
        <dbReference type="ARBA" id="ARBA00023163"/>
    </source>
</evidence>
<dbReference type="AlphaFoldDB" id="A0A1H8S1V3"/>
<dbReference type="EMBL" id="FOCV01000023">
    <property type="protein sequence ID" value="SEO72582.1"/>
    <property type="molecule type" value="Genomic_DNA"/>
</dbReference>
<proteinExistence type="predicted"/>
<evidence type="ECO:0000256" key="11">
    <source>
        <dbReference type="PROSITE-ProRule" id="PRU01091"/>
    </source>
</evidence>
<keyword evidence="5" id="KW-0805">Transcription regulation</keyword>
<keyword evidence="2" id="KW-0963">Cytoplasm</keyword>
<dbReference type="InterPro" id="IPR001867">
    <property type="entry name" value="OmpR/PhoB-type_DNA-bd"/>
</dbReference>
<dbReference type="PANTHER" id="PTHR48111">
    <property type="entry name" value="REGULATOR OF RPOS"/>
    <property type="match status" value="1"/>
</dbReference>
<evidence type="ECO:0000313" key="17">
    <source>
        <dbReference type="Proteomes" id="UP000198939"/>
    </source>
</evidence>
<evidence type="ECO:0000256" key="7">
    <source>
        <dbReference type="ARBA" id="ARBA00023159"/>
    </source>
</evidence>
<dbReference type="FunFam" id="1.10.10.10:FF:000099">
    <property type="entry name" value="Two-component system response regulator TorR"/>
    <property type="match status" value="1"/>
</dbReference>
<dbReference type="InterPro" id="IPR039420">
    <property type="entry name" value="WalR-like"/>
</dbReference>
<keyword evidence="7" id="KW-0010">Activator</keyword>
<dbReference type="InterPro" id="IPR011006">
    <property type="entry name" value="CheY-like_superfamily"/>
</dbReference>
<dbReference type="SMART" id="SM00862">
    <property type="entry name" value="Trans_reg_C"/>
    <property type="match status" value="1"/>
</dbReference>
<dbReference type="GO" id="GO:0005829">
    <property type="term" value="C:cytosol"/>
    <property type="evidence" value="ECO:0007669"/>
    <property type="project" value="TreeGrafter"/>
</dbReference>
<sequence>MTTRTKIADVLAANSIRVSLVSEERELRRLVAMEIADAMVVEVNSSEALATVRNLASLTHTPIIVTSVDLTDEDNKVRGLEAGAVDYLVKPFEYREFMARLTVAMRDRTSPLLARDRRGYRFDDYKLSVRQRCLIRLDGSDVKLTTAEFNLLIAFLNAPRQVLSRKQLLSTSRVHSEEIFDRSLDPLILRLRRKIEKDHASPVLIKTVRGVGYVLETDVEVDERPRLRRQVVRET</sequence>
<evidence type="ECO:0000259" key="13">
    <source>
        <dbReference type="PROSITE" id="PS51755"/>
    </source>
</evidence>
<evidence type="ECO:0000256" key="4">
    <source>
        <dbReference type="ARBA" id="ARBA00023012"/>
    </source>
</evidence>
<reference evidence="15 17" key="1">
    <citation type="submission" date="2016-10" db="EMBL/GenBank/DDBJ databases">
        <authorList>
            <person name="Varghese N."/>
            <person name="Submissions S."/>
        </authorList>
    </citation>
    <scope>NUCLEOTIDE SEQUENCE [LARGE SCALE GENOMIC DNA]</scope>
    <source>
        <strain evidence="15 17">CGMCC 1.7071</strain>
    </source>
</reference>
<reference evidence="14" key="2">
    <citation type="submission" date="2016-10" db="EMBL/GenBank/DDBJ databases">
        <authorList>
            <person name="de Groot N.N."/>
        </authorList>
    </citation>
    <scope>NUCLEOTIDE SEQUENCE [LARGE SCALE GENOMIC DNA]</scope>
    <source>
        <strain evidence="14">CCBAU85039</strain>
    </source>
</reference>
<keyword evidence="17" id="KW-1185">Reference proteome</keyword>
<dbReference type="Proteomes" id="UP000198939">
    <property type="component" value="Unassembled WGS sequence"/>
</dbReference>
<keyword evidence="8" id="KW-0804">Transcription</keyword>
<dbReference type="EMBL" id="FNXB01000029">
    <property type="protein sequence ID" value="SEI10855.1"/>
    <property type="molecule type" value="Genomic_DNA"/>
</dbReference>
<keyword evidence="4" id="KW-0902">Two-component regulatory system</keyword>
<evidence type="ECO:0000256" key="9">
    <source>
        <dbReference type="ARBA" id="ARBA00067337"/>
    </source>
</evidence>
<dbReference type="GO" id="GO:0006355">
    <property type="term" value="P:regulation of DNA-templated transcription"/>
    <property type="evidence" value="ECO:0007669"/>
    <property type="project" value="InterPro"/>
</dbReference>
<dbReference type="STRING" id="501024.RTCCBAU85039_4608"/>
<comment type="subcellular location">
    <subcellularLocation>
        <location evidence="1">Cytoplasm</location>
    </subcellularLocation>
</comment>
<dbReference type="Proteomes" id="UP000183063">
    <property type="component" value="Unassembled WGS sequence"/>
</dbReference>
<evidence type="ECO:0000256" key="1">
    <source>
        <dbReference type="ARBA" id="ARBA00004496"/>
    </source>
</evidence>
<protein>
    <recommendedName>
        <fullName evidence="9">Regulatory protein VirG</fullName>
    </recommendedName>
</protein>
<dbReference type="InterPro" id="IPR001789">
    <property type="entry name" value="Sig_transdc_resp-reg_receiver"/>
</dbReference>
<dbReference type="Gene3D" id="1.10.10.10">
    <property type="entry name" value="Winged helix-like DNA-binding domain superfamily/Winged helix DNA-binding domain"/>
    <property type="match status" value="1"/>
</dbReference>
<dbReference type="InterPro" id="IPR016032">
    <property type="entry name" value="Sig_transdc_resp-reg_C-effctor"/>
</dbReference>
<evidence type="ECO:0000256" key="10">
    <source>
        <dbReference type="PROSITE-ProRule" id="PRU00169"/>
    </source>
</evidence>
<dbReference type="Pfam" id="PF00072">
    <property type="entry name" value="Response_reg"/>
    <property type="match status" value="1"/>
</dbReference>
<feature type="DNA-binding region" description="OmpR/PhoB-type" evidence="11">
    <location>
        <begin position="117"/>
        <end position="217"/>
    </location>
</feature>
<dbReference type="SMART" id="SM00448">
    <property type="entry name" value="REC"/>
    <property type="match status" value="1"/>
</dbReference>
<name>A0A1H8S1V3_9HYPH</name>
<dbReference type="PROSITE" id="PS51755">
    <property type="entry name" value="OMPR_PHOB"/>
    <property type="match status" value="1"/>
</dbReference>
<dbReference type="SUPFAM" id="SSF46894">
    <property type="entry name" value="C-terminal effector domain of the bipartite response regulators"/>
    <property type="match status" value="1"/>
</dbReference>
<evidence type="ECO:0000256" key="3">
    <source>
        <dbReference type="ARBA" id="ARBA00022553"/>
    </source>
</evidence>
<dbReference type="GO" id="GO:0000976">
    <property type="term" value="F:transcription cis-regulatory region binding"/>
    <property type="evidence" value="ECO:0007669"/>
    <property type="project" value="TreeGrafter"/>
</dbReference>
<dbReference type="GO" id="GO:0000156">
    <property type="term" value="F:phosphorelay response regulator activity"/>
    <property type="evidence" value="ECO:0007669"/>
    <property type="project" value="TreeGrafter"/>
</dbReference>
<dbReference type="Pfam" id="PF00486">
    <property type="entry name" value="Trans_reg_C"/>
    <property type="match status" value="1"/>
</dbReference>
<evidence type="ECO:0000259" key="12">
    <source>
        <dbReference type="PROSITE" id="PS50110"/>
    </source>
</evidence>
<gene>
    <name evidence="14" type="primary">ompR_3</name>
    <name evidence="14" type="ORF">RTCCBAU85039_4608</name>
    <name evidence="15" type="ORF">SAMN05216228_102315</name>
</gene>
<dbReference type="PANTHER" id="PTHR48111:SF4">
    <property type="entry name" value="DNA-BINDING DUAL TRANSCRIPTIONAL REGULATOR OMPR"/>
    <property type="match status" value="1"/>
</dbReference>
<dbReference type="Gene3D" id="6.10.250.690">
    <property type="match status" value="1"/>
</dbReference>
<dbReference type="SUPFAM" id="SSF52172">
    <property type="entry name" value="CheY-like"/>
    <property type="match status" value="1"/>
</dbReference>
<comment type="caution">
    <text evidence="10">Lacks conserved residue(s) required for the propagation of feature annotation.</text>
</comment>
<evidence type="ECO:0000313" key="16">
    <source>
        <dbReference type="Proteomes" id="UP000183063"/>
    </source>
</evidence>
<evidence type="ECO:0000256" key="6">
    <source>
        <dbReference type="ARBA" id="ARBA00023125"/>
    </source>
</evidence>
<dbReference type="InterPro" id="IPR036388">
    <property type="entry name" value="WH-like_DNA-bd_sf"/>
</dbReference>
<feature type="domain" description="OmpR/PhoB-type" evidence="13">
    <location>
        <begin position="117"/>
        <end position="217"/>
    </location>
</feature>
<evidence type="ECO:0000313" key="14">
    <source>
        <dbReference type="EMBL" id="SEI10855.1"/>
    </source>
</evidence>
<dbReference type="CDD" id="cd00383">
    <property type="entry name" value="trans_reg_C"/>
    <property type="match status" value="1"/>
</dbReference>
<accession>A0A1H8S1V3</accession>
<evidence type="ECO:0000256" key="5">
    <source>
        <dbReference type="ARBA" id="ARBA00023015"/>
    </source>
</evidence>